<dbReference type="OrthoDB" id="16213at10239"/>
<sequence length="137" mass="15374">MSSNIKQGVKKRKEDFSSEQELRELINSAASKSLKLFIQRMESGEIPIDNISDFIRVIGAYKEINGITEVMDGQGNTGMLPEINMRQDKVLKDQIQEGKITADEEGRMDVMDMSAEDMADLIRKLDTAQNAENEGAF</sequence>
<dbReference type="Proteomes" id="UP000225963">
    <property type="component" value="Segment"/>
</dbReference>
<reference evidence="2" key="1">
    <citation type="submission" date="2015-11" db="EMBL/GenBank/DDBJ databases">
        <authorList>
            <person name="Sharaf A."/>
            <person name="Marie M.E."/>
            <person name="Esson H."/>
            <person name="El-Afifi I.S."/>
            <person name="Hammad M.A."/>
        </authorList>
    </citation>
    <scope>NUCLEOTIDE SEQUENCE [LARGE SCALE GENOMIC DNA]</scope>
</reference>
<name>A0A0S2MUE7_9CAUD</name>
<evidence type="ECO:0000313" key="1">
    <source>
        <dbReference type="EMBL" id="ALO79474.1"/>
    </source>
</evidence>
<evidence type="ECO:0000313" key="2">
    <source>
        <dbReference type="Proteomes" id="UP000225963"/>
    </source>
</evidence>
<proteinExistence type="predicted"/>
<keyword evidence="2" id="KW-1185">Reference proteome</keyword>
<organism evidence="1 2">
    <name type="scientific">Bacillus phage BM15</name>
    <dbReference type="NCBI Taxonomy" id="1755680"/>
    <lineage>
        <taxon>Viruses</taxon>
        <taxon>Duplodnaviria</taxon>
        <taxon>Heunggongvirae</taxon>
        <taxon>Uroviricota</taxon>
        <taxon>Caudoviricetes</taxon>
        <taxon>Herelleviridae</taxon>
        <taxon>Bastillevirinae</taxon>
        <taxon>Caeruleovirus</taxon>
        <taxon>Caeruleovirus BM15</taxon>
    </lineage>
</organism>
<gene>
    <name evidence="1" type="ORF">BM10_53</name>
</gene>
<accession>A0A0S2MUE7</accession>
<protein>
    <submittedName>
        <fullName evidence="1">Uncharacterized protein</fullName>
    </submittedName>
</protein>
<dbReference type="EMBL" id="KT995480">
    <property type="protein sequence ID" value="ALO79474.1"/>
    <property type="molecule type" value="Genomic_DNA"/>
</dbReference>